<dbReference type="SUPFAM" id="SSF53659">
    <property type="entry name" value="Isocitrate/Isopropylmalate dehydrogenase-like"/>
    <property type="match status" value="1"/>
</dbReference>
<dbReference type="AlphaFoldDB" id="A0A0U9H4J3"/>
<dbReference type="NCBIfam" id="NF006045">
    <property type="entry name" value="PRK08190.1"/>
    <property type="match status" value="1"/>
</dbReference>
<name>A0A0U9H4J3_9BACI</name>
<evidence type="ECO:0000313" key="6">
    <source>
        <dbReference type="Proteomes" id="UP000052946"/>
    </source>
</evidence>
<comment type="caution">
    <text evidence="5">The sequence shown here is derived from an EMBL/GenBank/DDBJ whole genome shotgun (WGS) entry which is preliminary data.</text>
</comment>
<evidence type="ECO:0000256" key="1">
    <source>
        <dbReference type="ARBA" id="ARBA00005656"/>
    </source>
</evidence>
<reference evidence="6" key="1">
    <citation type="submission" date="2015-07" db="EMBL/GenBank/DDBJ databases">
        <title>Draft Genome Sequence of Oceanobacillus picturae Heshi-B3 that Was Isolated from Fermented Rice Bran with Aging Salted Mackerel, Which Was Named Heshiko as Traditional Fermented Seafood in Japan.</title>
        <authorList>
            <person name="Akuzawa S."/>
            <person name="Nakagawa J."/>
            <person name="Kanekatsu T."/>
            <person name="Kanesaki Y."/>
            <person name="Suzuki T."/>
        </authorList>
    </citation>
    <scope>NUCLEOTIDE SEQUENCE [LARGE SCALE GENOMIC DNA]</scope>
    <source>
        <strain evidence="6">Heshi-B3</strain>
    </source>
</reference>
<keyword evidence="3" id="KW-0012">Acyltransferase</keyword>
<organism evidence="5 6">
    <name type="scientific">Oceanobacillus picturae</name>
    <dbReference type="NCBI Taxonomy" id="171693"/>
    <lineage>
        <taxon>Bacteria</taxon>
        <taxon>Bacillati</taxon>
        <taxon>Bacillota</taxon>
        <taxon>Bacilli</taxon>
        <taxon>Bacillales</taxon>
        <taxon>Bacillaceae</taxon>
        <taxon>Oceanobacillus</taxon>
    </lineage>
</organism>
<proteinExistence type="inferred from homology"/>
<reference evidence="5 6" key="2">
    <citation type="journal article" date="2016" name="Genome Announc.">
        <title>Draft Genome Sequence of Oceanobacillus picturae Heshi-B3, Isolated from Fermented Rice Bran in a Traditional Japanese Seafood Dish.</title>
        <authorList>
            <person name="Akuzawa S."/>
            <person name="Nagaoka J."/>
            <person name="Kanekatsu M."/>
            <person name="Kanesaki Y."/>
            <person name="Suzuki T."/>
        </authorList>
    </citation>
    <scope>NUCLEOTIDE SEQUENCE [LARGE SCALE GENOMIC DNA]</scope>
    <source>
        <strain evidence="5 6">Heshi-B3</strain>
    </source>
</reference>
<keyword evidence="2 5" id="KW-0808">Transferase</keyword>
<dbReference type="InterPro" id="IPR002505">
    <property type="entry name" value="PTA_PTB"/>
</dbReference>
<accession>A0A0U9H4J3</accession>
<dbReference type="OrthoDB" id="9774179at2"/>
<dbReference type="EMBL" id="BBXV01000014">
    <property type="protein sequence ID" value="GAQ17539.1"/>
    <property type="molecule type" value="Genomic_DNA"/>
</dbReference>
<dbReference type="RefSeq" id="WP_058949849.1">
    <property type="nucleotide sequence ID" value="NZ_BBXV01000014.1"/>
</dbReference>
<dbReference type="GO" id="GO:0016746">
    <property type="term" value="F:acyltransferase activity"/>
    <property type="evidence" value="ECO:0007669"/>
    <property type="project" value="UniProtKB-KW"/>
</dbReference>
<dbReference type="PIRSF" id="PIRSF000428">
    <property type="entry name" value="P_Ac_trans"/>
    <property type="match status" value="1"/>
</dbReference>
<evidence type="ECO:0000313" key="5">
    <source>
        <dbReference type="EMBL" id="GAQ17539.1"/>
    </source>
</evidence>
<dbReference type="NCBIfam" id="NF005837">
    <property type="entry name" value="PRK07742.1"/>
    <property type="match status" value="1"/>
</dbReference>
<sequence>MKSLDTLISTNRNTENRKTVSIANAADKEVLLAVRDALEQDLCSFILFGSVEKIKDAAKKVSLDLESPFIIVKDTATREEAAQAAVKAVSRQEADVLMKGNIATNILLKAVLNKEFGLRTGNILSHVALFEIPGRERLVFLTDPAMNIAPNLKEKAEIIKNAVMVARGIGLETPKVAVLAPVETVNEAMQSTVDAALLTQMQKRGQIKNCIVDGPLAFDNAVSTEAAKHKGIQSEVAGDPDILLVPTIDVGNALYKSFIYFAGANVAAMVSGAKAPIVLPSRSDDAKSKLYSLSLALATTTTF</sequence>
<comment type="similarity">
    <text evidence="1">Belongs to the phosphate acetyltransferase and butyryltransferase family.</text>
</comment>
<protein>
    <submittedName>
        <fullName evidence="5">Phosphate acetyltransferase</fullName>
    </submittedName>
</protein>
<dbReference type="PANTHER" id="PTHR43356">
    <property type="entry name" value="PHOSPHATE ACETYLTRANSFERASE"/>
    <property type="match status" value="1"/>
</dbReference>
<dbReference type="Gene3D" id="3.40.718.10">
    <property type="entry name" value="Isopropylmalate Dehydrogenase"/>
    <property type="match status" value="1"/>
</dbReference>
<dbReference type="PANTHER" id="PTHR43356:SF2">
    <property type="entry name" value="PHOSPHATE ACETYLTRANSFERASE"/>
    <property type="match status" value="1"/>
</dbReference>
<dbReference type="InterPro" id="IPR012147">
    <property type="entry name" value="P_Ac_Bu_trans"/>
</dbReference>
<gene>
    <name evidence="5" type="ORF">OPHB3_1464</name>
</gene>
<evidence type="ECO:0000256" key="2">
    <source>
        <dbReference type="ARBA" id="ARBA00022679"/>
    </source>
</evidence>
<dbReference type="InterPro" id="IPR050500">
    <property type="entry name" value="Phos_Acetyltrans/Butyryltrans"/>
</dbReference>
<evidence type="ECO:0000256" key="3">
    <source>
        <dbReference type="ARBA" id="ARBA00023315"/>
    </source>
</evidence>
<feature type="domain" description="Phosphate acetyl/butaryl transferase" evidence="4">
    <location>
        <begin position="80"/>
        <end position="292"/>
    </location>
</feature>
<evidence type="ECO:0000259" key="4">
    <source>
        <dbReference type="Pfam" id="PF01515"/>
    </source>
</evidence>
<dbReference type="Proteomes" id="UP000052946">
    <property type="component" value="Unassembled WGS sequence"/>
</dbReference>
<dbReference type="Pfam" id="PF01515">
    <property type="entry name" value="PTA_PTB"/>
    <property type="match status" value="1"/>
</dbReference>